<evidence type="ECO:0000256" key="1">
    <source>
        <dbReference type="SAM" id="Phobius"/>
    </source>
</evidence>
<reference evidence="2 3" key="1">
    <citation type="submission" date="2018-07" db="EMBL/GenBank/DDBJ databases">
        <title>The genomes of Aspergillus section Nigri reveals drivers in fungal speciation.</title>
        <authorList>
            <consortium name="DOE Joint Genome Institute"/>
            <person name="Vesth T.C."/>
            <person name="Nybo J."/>
            <person name="Theobald S."/>
            <person name="Brandl J."/>
            <person name="Frisvad J.C."/>
            <person name="Nielsen K.F."/>
            <person name="Lyhne E.K."/>
            <person name="Kogle M.E."/>
            <person name="Kuo A."/>
            <person name="Riley R."/>
            <person name="Clum A."/>
            <person name="Nolan M."/>
            <person name="Lipzen A."/>
            <person name="Salamov A."/>
            <person name="Henrissat B."/>
            <person name="Wiebenga A."/>
            <person name="De vries R.P."/>
            <person name="Grigoriev I.V."/>
            <person name="Mortensen U.H."/>
            <person name="Andersen M.R."/>
            <person name="Baker S.E."/>
        </authorList>
    </citation>
    <scope>NUCLEOTIDE SEQUENCE [LARGE SCALE GENOMIC DNA]</scope>
    <source>
        <strain evidence="2 3">CBS 139.54b</strain>
    </source>
</reference>
<dbReference type="EMBL" id="KZ852035">
    <property type="protein sequence ID" value="RDH37304.1"/>
    <property type="molecule type" value="Genomic_DNA"/>
</dbReference>
<organism evidence="2 3">
    <name type="scientific">Aspergillus welwitschiae</name>
    <dbReference type="NCBI Taxonomy" id="1341132"/>
    <lineage>
        <taxon>Eukaryota</taxon>
        <taxon>Fungi</taxon>
        <taxon>Dikarya</taxon>
        <taxon>Ascomycota</taxon>
        <taxon>Pezizomycotina</taxon>
        <taxon>Eurotiomycetes</taxon>
        <taxon>Eurotiomycetidae</taxon>
        <taxon>Eurotiales</taxon>
        <taxon>Aspergillaceae</taxon>
        <taxon>Aspergillus</taxon>
        <taxon>Aspergillus subgen. Circumdati</taxon>
    </lineage>
</organism>
<keyword evidence="3" id="KW-1185">Reference proteome</keyword>
<keyword evidence="1" id="KW-0812">Transmembrane</keyword>
<protein>
    <submittedName>
        <fullName evidence="2">Uncharacterized protein</fullName>
    </submittedName>
</protein>
<proteinExistence type="predicted"/>
<name>A0A3F3QDE2_9EURO</name>
<dbReference type="AlphaFoldDB" id="A0A3F3QDE2"/>
<dbReference type="RefSeq" id="XP_026630326.1">
    <property type="nucleotide sequence ID" value="XM_026764803.1"/>
</dbReference>
<gene>
    <name evidence="2" type="ORF">BDQ94DRAFT_136139</name>
</gene>
<feature type="transmembrane region" description="Helical" evidence="1">
    <location>
        <begin position="42"/>
        <end position="64"/>
    </location>
</feature>
<sequence length="65" mass="7235">MIPIRILSGVILHDGNAGSSGEGFEAFAFSFAYHHRTYGGGWSLIFLLLFRFFFGGGGICHRYVY</sequence>
<keyword evidence="1" id="KW-1133">Transmembrane helix</keyword>
<accession>A0A3F3QDE2</accession>
<dbReference type="Proteomes" id="UP000253729">
    <property type="component" value="Unassembled WGS sequence"/>
</dbReference>
<evidence type="ECO:0000313" key="2">
    <source>
        <dbReference type="EMBL" id="RDH37304.1"/>
    </source>
</evidence>
<evidence type="ECO:0000313" key="3">
    <source>
        <dbReference type="Proteomes" id="UP000253729"/>
    </source>
</evidence>
<dbReference type="GeneID" id="38133159"/>
<keyword evidence="1" id="KW-0472">Membrane</keyword>